<dbReference type="SUPFAM" id="SSF50370">
    <property type="entry name" value="Ricin B-like lectins"/>
    <property type="match status" value="1"/>
</dbReference>
<dbReference type="CDD" id="cd00161">
    <property type="entry name" value="beta-trefoil_Ricin-like"/>
    <property type="match status" value="1"/>
</dbReference>
<proteinExistence type="predicted"/>
<evidence type="ECO:0000313" key="3">
    <source>
        <dbReference type="EMBL" id="GAL26615.1"/>
    </source>
</evidence>
<name>A0ABQ0JEB2_9VIBR</name>
<dbReference type="InterPro" id="IPR000772">
    <property type="entry name" value="Ricin_B_lectin"/>
</dbReference>
<evidence type="ECO:0000259" key="2">
    <source>
        <dbReference type="Pfam" id="PF00652"/>
    </source>
</evidence>
<keyword evidence="1" id="KW-0732">Signal</keyword>
<dbReference type="Gene3D" id="2.80.10.50">
    <property type="match status" value="1"/>
</dbReference>
<evidence type="ECO:0000256" key="1">
    <source>
        <dbReference type="SAM" id="SignalP"/>
    </source>
</evidence>
<feature type="chain" id="PRO_5045084660" description="Ricin B lectin domain-containing protein" evidence="1">
    <location>
        <begin position="24"/>
        <end position="182"/>
    </location>
</feature>
<dbReference type="EMBL" id="BBMS01000020">
    <property type="protein sequence ID" value="GAL26615.1"/>
    <property type="molecule type" value="Genomic_DNA"/>
</dbReference>
<organism evidence="3 4">
    <name type="scientific">Vibrio variabilis</name>
    <dbReference type="NCBI Taxonomy" id="990271"/>
    <lineage>
        <taxon>Bacteria</taxon>
        <taxon>Pseudomonadati</taxon>
        <taxon>Pseudomonadota</taxon>
        <taxon>Gammaproteobacteria</taxon>
        <taxon>Vibrionales</taxon>
        <taxon>Vibrionaceae</taxon>
        <taxon>Vibrio</taxon>
    </lineage>
</organism>
<protein>
    <recommendedName>
        <fullName evidence="2">Ricin B lectin domain-containing protein</fullName>
    </recommendedName>
</protein>
<dbReference type="PROSITE" id="PS50231">
    <property type="entry name" value="RICIN_B_LECTIN"/>
    <property type="match status" value="1"/>
</dbReference>
<dbReference type="Pfam" id="PF00652">
    <property type="entry name" value="Ricin_B_lectin"/>
    <property type="match status" value="1"/>
</dbReference>
<keyword evidence="4" id="KW-1185">Reference proteome</keyword>
<accession>A0ABQ0JEB2</accession>
<comment type="caution">
    <text evidence="3">The sequence shown here is derived from an EMBL/GenBank/DDBJ whole genome shotgun (WGS) entry which is preliminary data.</text>
</comment>
<dbReference type="Proteomes" id="UP000029223">
    <property type="component" value="Unassembled WGS sequence"/>
</dbReference>
<gene>
    <name evidence="3" type="ORF">JCM19239_117</name>
</gene>
<feature type="signal peptide" evidence="1">
    <location>
        <begin position="1"/>
        <end position="23"/>
    </location>
</feature>
<reference evidence="4" key="2">
    <citation type="submission" date="2014-09" db="EMBL/GenBank/DDBJ databases">
        <authorList>
            <consortium name="NBRP consortium"/>
            <person name="Sawabe T."/>
            <person name="Meirelles P."/>
            <person name="Nakanishi M."/>
            <person name="Sayaka M."/>
            <person name="Hattori M."/>
            <person name="Ohkuma M."/>
        </authorList>
    </citation>
    <scope>NUCLEOTIDE SEQUENCE [LARGE SCALE GENOMIC DNA]</scope>
    <source>
        <strain evidence="4">JCM 19239</strain>
    </source>
</reference>
<feature type="domain" description="Ricin B lectin" evidence="2">
    <location>
        <begin position="41"/>
        <end position="149"/>
    </location>
</feature>
<dbReference type="InterPro" id="IPR035992">
    <property type="entry name" value="Ricin_B-like_lectins"/>
</dbReference>
<evidence type="ECO:0000313" key="4">
    <source>
        <dbReference type="Proteomes" id="UP000029223"/>
    </source>
</evidence>
<sequence length="182" mass="19337">MSKRVLASSVILGLSVSSFPSHAADESVTEVMLASKLDESRGYCIDIAGGQGANAPIEKGLQAHTCYNYTGGILEDQGFDVALLAENQFRISYFDVCMTASSLEQGATLGLNPCDGSKEQSFSLTAQGNIVSQSEPSLCVTVNSTEKKEGRGGSPAHVMRPISLELCEADSNDYQTWVTNTL</sequence>
<reference evidence="4" key="1">
    <citation type="submission" date="2014-09" db="EMBL/GenBank/DDBJ databases">
        <title>Vibrio variabilis JCM 19239. (C206) whole genome shotgun sequence.</title>
        <authorList>
            <person name="Sawabe T."/>
            <person name="Meirelles P."/>
            <person name="Nakanishi M."/>
            <person name="Sayaka M."/>
            <person name="Hattori M."/>
            <person name="Ohkuma M."/>
        </authorList>
    </citation>
    <scope>NUCLEOTIDE SEQUENCE [LARGE SCALE GENOMIC DNA]</scope>
    <source>
        <strain evidence="4">JCM 19239</strain>
    </source>
</reference>